<dbReference type="PROSITE" id="PS51257">
    <property type="entry name" value="PROKAR_LIPOPROTEIN"/>
    <property type="match status" value="1"/>
</dbReference>
<evidence type="ECO:0000313" key="4">
    <source>
        <dbReference type="Proteomes" id="UP000243589"/>
    </source>
</evidence>
<feature type="domain" description="PepSY" evidence="2">
    <location>
        <begin position="147"/>
        <end position="202"/>
    </location>
</feature>
<dbReference type="Gene3D" id="3.10.450.40">
    <property type="match status" value="1"/>
</dbReference>
<name>A0A150H559_9MICO</name>
<dbReference type="Pfam" id="PF03413">
    <property type="entry name" value="PepSY"/>
    <property type="match status" value="1"/>
</dbReference>
<organism evidence="3 4">
    <name type="scientific">Brevibacterium ravenspurgense</name>
    <dbReference type="NCBI Taxonomy" id="479117"/>
    <lineage>
        <taxon>Bacteria</taxon>
        <taxon>Bacillati</taxon>
        <taxon>Actinomycetota</taxon>
        <taxon>Actinomycetes</taxon>
        <taxon>Micrococcales</taxon>
        <taxon>Brevibacteriaceae</taxon>
        <taxon>Brevibacterium</taxon>
    </lineage>
</organism>
<accession>A0A150H559</accession>
<feature type="region of interest" description="Disordered" evidence="1">
    <location>
        <begin position="34"/>
        <end position="74"/>
    </location>
</feature>
<dbReference type="PATRIC" id="fig|479117.4.peg.2027"/>
<proteinExistence type="predicted"/>
<evidence type="ECO:0000256" key="1">
    <source>
        <dbReference type="SAM" id="MobiDB-lite"/>
    </source>
</evidence>
<keyword evidence="4" id="KW-1185">Reference proteome</keyword>
<reference evidence="3 4" key="1">
    <citation type="submission" date="2016-01" db="EMBL/GenBank/DDBJ databases">
        <title>Use of Whole Genome Sequencing to ascertain that Brevibacterium massiliense (Roux, Raoult 2009) is a later heterotypic synonym of Brevibacterium ravenspurgense (Mages 2008).</title>
        <authorList>
            <person name="Bernier A.-M."/>
            <person name="Burdz T."/>
            <person name="Huynh C."/>
            <person name="Pachecho A.L."/>
            <person name="Wiebe D."/>
            <person name="Bonner C."/>
            <person name="Bernard K."/>
        </authorList>
    </citation>
    <scope>NUCLEOTIDE SEQUENCE [LARGE SCALE GENOMIC DNA]</scope>
    <source>
        <strain evidence="3 4">CCUG56047</strain>
    </source>
</reference>
<protein>
    <recommendedName>
        <fullName evidence="2">PepSY domain-containing protein</fullName>
    </recommendedName>
</protein>
<sequence length="202" mass="20851">MKKNPLLSSVRLPSFRTAAVIGGSLALALSGCAVKEDAPSEAPATQEEPSASEEPAGGIATVGGGQDSNKSSDAARTAVLTAVSEVGDSGQAVGLKKEDDGWLVTVYDGGKNTPVHVSADGAEVTDKDKAENPPSGAANQYSPMRQTVDQAIQSATRNTRGEVVEVGPDTKDGQLAWKVSIKQDGADKPKDIYIHHRSGDVL</sequence>
<dbReference type="EMBL" id="LQQC01000013">
    <property type="protein sequence ID" value="KXZ57212.1"/>
    <property type="molecule type" value="Genomic_DNA"/>
</dbReference>
<comment type="caution">
    <text evidence="3">The sequence shown here is derived from an EMBL/GenBank/DDBJ whole genome shotgun (WGS) entry which is preliminary data.</text>
</comment>
<evidence type="ECO:0000313" key="3">
    <source>
        <dbReference type="EMBL" id="KXZ57212.1"/>
    </source>
</evidence>
<dbReference type="InterPro" id="IPR025711">
    <property type="entry name" value="PepSY"/>
</dbReference>
<evidence type="ECO:0000259" key="2">
    <source>
        <dbReference type="Pfam" id="PF03413"/>
    </source>
</evidence>
<dbReference type="RefSeq" id="WP_062023138.1">
    <property type="nucleotide sequence ID" value="NZ_LQQC01000013.1"/>
</dbReference>
<gene>
    <name evidence="3" type="ORF">Bravens_02042</name>
</gene>
<dbReference type="AlphaFoldDB" id="A0A150H559"/>
<feature type="region of interest" description="Disordered" evidence="1">
    <location>
        <begin position="122"/>
        <end position="145"/>
    </location>
</feature>
<dbReference type="Proteomes" id="UP000243589">
    <property type="component" value="Unassembled WGS sequence"/>
</dbReference>